<evidence type="ECO:0000256" key="2">
    <source>
        <dbReference type="ARBA" id="ARBA00022679"/>
    </source>
</evidence>
<organism evidence="5 6">
    <name type="scientific">Pseudomonas fluorescens</name>
    <dbReference type="NCBI Taxonomy" id="294"/>
    <lineage>
        <taxon>Bacteria</taxon>
        <taxon>Pseudomonadati</taxon>
        <taxon>Pseudomonadota</taxon>
        <taxon>Gammaproteobacteria</taxon>
        <taxon>Pseudomonadales</taxon>
        <taxon>Pseudomonadaceae</taxon>
        <taxon>Pseudomonas</taxon>
    </lineage>
</organism>
<dbReference type="Gene3D" id="3.40.1080.10">
    <property type="entry name" value="Glutaconate Coenzyme A-transferase"/>
    <property type="match status" value="1"/>
</dbReference>
<comment type="similarity">
    <text evidence="1">Belongs to the acetyl-CoA hydrolase/transferase family.</text>
</comment>
<dbReference type="InterPro" id="IPR003702">
    <property type="entry name" value="ActCoA_hydro_N"/>
</dbReference>
<protein>
    <submittedName>
        <fullName evidence="5">Uncharacterized protein</fullName>
    </submittedName>
</protein>
<dbReference type="Pfam" id="PF13336">
    <property type="entry name" value="AcetylCoA_hyd_C"/>
    <property type="match status" value="1"/>
</dbReference>
<dbReference type="InterPro" id="IPR026888">
    <property type="entry name" value="AcetylCoA_hyd_C"/>
</dbReference>
<dbReference type="Gene3D" id="3.30.750.70">
    <property type="entry name" value="4-hydroxybutyrate coenzyme like domains"/>
    <property type="match status" value="1"/>
</dbReference>
<proteinExistence type="inferred from homology"/>
<dbReference type="InterPro" id="IPR037171">
    <property type="entry name" value="NagB/RpiA_transferase-like"/>
</dbReference>
<dbReference type="PANTHER" id="PTHR21432:SF20">
    <property type="entry name" value="ACETYL-COA HYDROLASE"/>
    <property type="match status" value="1"/>
</dbReference>
<reference evidence="5 6" key="1">
    <citation type="submission" date="2019-09" db="EMBL/GenBank/DDBJ databases">
        <authorList>
            <person name="Chandra G."/>
            <person name="Truman W A."/>
        </authorList>
    </citation>
    <scope>NUCLEOTIDE SEQUENCE [LARGE SCALE GENOMIC DNA]</scope>
    <source>
        <strain evidence="5">PS704</strain>
    </source>
</reference>
<dbReference type="OrthoDB" id="9801795at2"/>
<name>A0A5E7AQC1_PSEFL</name>
<dbReference type="Gene3D" id="3.40.1080.20">
    <property type="entry name" value="Acetyl-CoA hydrolase/transferase C-terminal domain"/>
    <property type="match status" value="1"/>
</dbReference>
<gene>
    <name evidence="5" type="ORF">PS704_00940</name>
</gene>
<feature type="domain" description="Acetyl-CoA hydrolase/transferase C-terminal" evidence="4">
    <location>
        <begin position="267"/>
        <end position="415"/>
    </location>
</feature>
<evidence type="ECO:0000313" key="5">
    <source>
        <dbReference type="EMBL" id="VVN78954.1"/>
    </source>
</evidence>
<dbReference type="AlphaFoldDB" id="A0A5E7AQC1"/>
<dbReference type="SUPFAM" id="SSF100950">
    <property type="entry name" value="NagB/RpiA/CoA transferase-like"/>
    <property type="match status" value="2"/>
</dbReference>
<evidence type="ECO:0000313" key="6">
    <source>
        <dbReference type="Proteomes" id="UP000326557"/>
    </source>
</evidence>
<feature type="domain" description="Acetyl-CoA hydrolase/transferase N-terminal" evidence="3">
    <location>
        <begin position="63"/>
        <end position="176"/>
    </location>
</feature>
<dbReference type="InterPro" id="IPR038460">
    <property type="entry name" value="AcetylCoA_hyd_C_sf"/>
</dbReference>
<dbReference type="Proteomes" id="UP000326557">
    <property type="component" value="Unassembled WGS sequence"/>
</dbReference>
<dbReference type="RefSeq" id="WP_150636704.1">
    <property type="nucleotide sequence ID" value="NZ_CABVHP010000002.1"/>
</dbReference>
<evidence type="ECO:0000256" key="1">
    <source>
        <dbReference type="ARBA" id="ARBA00009632"/>
    </source>
</evidence>
<evidence type="ECO:0000259" key="4">
    <source>
        <dbReference type="Pfam" id="PF13336"/>
    </source>
</evidence>
<dbReference type="GO" id="GO:0008775">
    <property type="term" value="F:acetate CoA-transferase activity"/>
    <property type="evidence" value="ECO:0007669"/>
    <property type="project" value="InterPro"/>
</dbReference>
<keyword evidence="2" id="KW-0808">Transferase</keyword>
<sequence>MAIELNADAPDLSNLIRPGDTVLWGQANAEPIILSRALMAQRHDFSRVRVLLGISNTDTCRPEHADAVDFLAYCGAGANRKLADAGVLDILPCHYSQMSELLRSGELRIDVLMLQLSPPDAHGRHSLSLANEYLISALEYASVVIGEVNQQAPWTHGERTLRLSDLDAVVYTDRAPLASDADAGSIREVDIQIAQHISGLVEDGSTLQTGIGAVPDAVLSALADHQNLGVHTGSIGDGVRRLMQSGVINNSRKSRDPGVSVGGILIGSQALHQFAHQNPSVQLRASAYTHDHQVLGSLDRLVAINSAVEVDLTGQVNSEVAAGSYLGAIGGSLDFIRGAHLSKGGLPIIALPSSARSKSRIVARLSGPVTIPRSDAGLIVTEFGVADLRGLTLKQRVCKMLDIAPPQHRAELEEAWGREGLAGGS</sequence>
<accession>A0A5E7AQC1</accession>
<evidence type="ECO:0000259" key="3">
    <source>
        <dbReference type="Pfam" id="PF02550"/>
    </source>
</evidence>
<dbReference type="InterPro" id="IPR046433">
    <property type="entry name" value="ActCoA_hydro"/>
</dbReference>
<dbReference type="PANTHER" id="PTHR21432">
    <property type="entry name" value="ACETYL-COA HYDROLASE-RELATED"/>
    <property type="match status" value="1"/>
</dbReference>
<dbReference type="Pfam" id="PF02550">
    <property type="entry name" value="AcetylCoA_hydro"/>
    <property type="match status" value="1"/>
</dbReference>
<dbReference type="EMBL" id="CABVHP010000002">
    <property type="protein sequence ID" value="VVN78954.1"/>
    <property type="molecule type" value="Genomic_DNA"/>
</dbReference>
<dbReference type="GO" id="GO:0006083">
    <property type="term" value="P:acetate metabolic process"/>
    <property type="evidence" value="ECO:0007669"/>
    <property type="project" value="InterPro"/>
</dbReference>